<keyword evidence="3" id="KW-0805">Transcription regulation</keyword>
<dbReference type="GO" id="GO:0005634">
    <property type="term" value="C:nucleus"/>
    <property type="evidence" value="ECO:0007669"/>
    <property type="project" value="UniProtKB-SubCell"/>
</dbReference>
<feature type="region of interest" description="Disordered" evidence="7">
    <location>
        <begin position="67"/>
        <end position="89"/>
    </location>
</feature>
<feature type="non-terminal residue" evidence="10">
    <location>
        <position position="1"/>
    </location>
</feature>
<keyword evidence="6" id="KW-0539">Nucleus</keyword>
<evidence type="ECO:0000259" key="8">
    <source>
        <dbReference type="PROSITE" id="PS51369"/>
    </source>
</evidence>
<feature type="domain" description="R" evidence="9">
    <location>
        <begin position="175"/>
        <end position="192"/>
    </location>
</feature>
<dbReference type="AlphaFoldDB" id="Q84RA3"/>
<feature type="region of interest" description="Disordered" evidence="7">
    <location>
        <begin position="130"/>
        <end position="150"/>
    </location>
</feature>
<evidence type="ECO:0000313" key="10">
    <source>
        <dbReference type="EMBL" id="AAP03351.1"/>
    </source>
</evidence>
<evidence type="ECO:0000256" key="4">
    <source>
        <dbReference type="ARBA" id="ARBA00023125"/>
    </source>
</evidence>
<dbReference type="GO" id="GO:0043565">
    <property type="term" value="F:sequence-specific DNA binding"/>
    <property type="evidence" value="ECO:0007669"/>
    <property type="project" value="TreeGrafter"/>
</dbReference>
<protein>
    <submittedName>
        <fullName evidence="10">CYCLOIDEA-like protein</fullName>
    </submittedName>
</protein>
<evidence type="ECO:0000256" key="2">
    <source>
        <dbReference type="ARBA" id="ARBA00022473"/>
    </source>
</evidence>
<dbReference type="InterPro" id="IPR005333">
    <property type="entry name" value="Transcription_factor_TCP"/>
</dbReference>
<dbReference type="PANTHER" id="PTHR31072">
    <property type="entry name" value="TRANSCRIPTION FACTOR TCP4-RELATED"/>
    <property type="match status" value="1"/>
</dbReference>
<feature type="compositionally biased region" description="Basic residues" evidence="7">
    <location>
        <begin position="70"/>
        <end position="80"/>
    </location>
</feature>
<evidence type="ECO:0000256" key="7">
    <source>
        <dbReference type="SAM" id="MobiDB-lite"/>
    </source>
</evidence>
<keyword evidence="2" id="KW-0217">Developmental protein</keyword>
<reference evidence="10" key="1">
    <citation type="journal article" date="2003" name="Mol. Biol. Evol.">
        <title>Why do paralogs persist? Molecular evolution of CYCLOIDEA and related floral symmetry genes in Antirrhineae (Veronicaceae).</title>
        <authorList>
            <person name="Hileman L.C."/>
            <person name="Baum D.A."/>
        </authorList>
    </citation>
    <scope>NUCLEOTIDE SEQUENCE</scope>
</reference>
<feature type="compositionally biased region" description="Acidic residues" evidence="7">
    <location>
        <begin position="141"/>
        <end position="150"/>
    </location>
</feature>
<dbReference type="EMBL" id="AF512604">
    <property type="protein sequence ID" value="AAP03351.1"/>
    <property type="molecule type" value="Genomic_DNA"/>
</dbReference>
<evidence type="ECO:0000259" key="9">
    <source>
        <dbReference type="PROSITE" id="PS51370"/>
    </source>
</evidence>
<keyword evidence="4" id="KW-0238">DNA-binding</keyword>
<dbReference type="GO" id="GO:0003700">
    <property type="term" value="F:DNA-binding transcription factor activity"/>
    <property type="evidence" value="ECO:0007669"/>
    <property type="project" value="InterPro"/>
</dbReference>
<keyword evidence="5" id="KW-0804">Transcription</keyword>
<dbReference type="InterPro" id="IPR017888">
    <property type="entry name" value="CYC/TB1_R_domain"/>
</dbReference>
<evidence type="ECO:0000256" key="6">
    <source>
        <dbReference type="ARBA" id="ARBA00023242"/>
    </source>
</evidence>
<accession>Q84RA3</accession>
<dbReference type="Pfam" id="PF03634">
    <property type="entry name" value="TCP"/>
    <property type="match status" value="2"/>
</dbReference>
<evidence type="ECO:0000256" key="3">
    <source>
        <dbReference type="ARBA" id="ARBA00023015"/>
    </source>
</evidence>
<evidence type="ECO:0000256" key="1">
    <source>
        <dbReference type="ARBA" id="ARBA00004123"/>
    </source>
</evidence>
<organism evidence="10">
    <name type="scientific">Digitalis purpurea</name>
    <name type="common">Common foxglove</name>
    <dbReference type="NCBI Taxonomy" id="4164"/>
    <lineage>
        <taxon>Eukaryota</taxon>
        <taxon>Viridiplantae</taxon>
        <taxon>Streptophyta</taxon>
        <taxon>Embryophyta</taxon>
        <taxon>Tracheophyta</taxon>
        <taxon>Spermatophyta</taxon>
        <taxon>Magnoliopsida</taxon>
        <taxon>eudicotyledons</taxon>
        <taxon>Gunneridae</taxon>
        <taxon>Pentapetalae</taxon>
        <taxon>asterids</taxon>
        <taxon>lamiids</taxon>
        <taxon>Lamiales</taxon>
        <taxon>Plantaginaceae</taxon>
        <taxon>Digitalideae</taxon>
        <taxon>Digitalis</taxon>
    </lineage>
</organism>
<name>Q84RA3_DIGPU</name>
<sequence>LPPRVPNPIISGHELLHRHHSHHDSFASHYPLANLQALEPSPLFNGFNQELNQFPSNSIANTIMSTKKQPNTKKDRHSKIHTAQGPRDRRVRLSIGTARKFFDLQEMLGVDKPSKTLDWLLTKSKTAIEELESGNQSDSTSESDEVDYSPLEDEFSLKGKKAISGKDTAALDLAKESRAKARARARERTKEKMCVKQLSEASRNVVQSEVLGNSDPVVHFPLNYGASTDQDLIQESNFVKRKQHSSIVGFSGFMSNPSAGNATQNWDYGNFASQSNQLCAIL</sequence>
<feature type="non-terminal residue" evidence="10">
    <location>
        <position position="282"/>
    </location>
</feature>
<comment type="subcellular location">
    <subcellularLocation>
        <location evidence="1">Nucleus</location>
    </subcellularLocation>
</comment>
<dbReference type="GO" id="GO:2000032">
    <property type="term" value="P:regulation of secondary shoot formation"/>
    <property type="evidence" value="ECO:0007669"/>
    <property type="project" value="TreeGrafter"/>
</dbReference>
<dbReference type="PROSITE" id="PS51369">
    <property type="entry name" value="TCP"/>
    <property type="match status" value="1"/>
</dbReference>
<proteinExistence type="predicted"/>
<evidence type="ECO:0000256" key="5">
    <source>
        <dbReference type="ARBA" id="ARBA00023163"/>
    </source>
</evidence>
<dbReference type="InterPro" id="IPR017887">
    <property type="entry name" value="TF_TCP_subgr"/>
</dbReference>
<feature type="domain" description="TCP" evidence="8">
    <location>
        <begin position="73"/>
        <end position="131"/>
    </location>
</feature>
<dbReference type="PROSITE" id="PS51370">
    <property type="entry name" value="R"/>
    <property type="match status" value="1"/>
</dbReference>
<dbReference type="PANTHER" id="PTHR31072:SF224">
    <property type="entry name" value="TRANSCRIPTION FACTOR TCP1"/>
    <property type="match status" value="1"/>
</dbReference>
<gene>
    <name evidence="10" type="primary">CYC1</name>
</gene>